<feature type="active site" description="Nucleophile" evidence="5">
    <location>
        <position position="17"/>
    </location>
</feature>
<accession>A0AAN9ADU9</accession>
<dbReference type="PANTHER" id="PTHR42943">
    <property type="entry name" value="GLUTATHIONE S-TRANSFERASE KAPPA"/>
    <property type="match status" value="1"/>
</dbReference>
<dbReference type="GO" id="GO:0006749">
    <property type="term" value="P:glutathione metabolic process"/>
    <property type="evidence" value="ECO:0007669"/>
    <property type="project" value="TreeGrafter"/>
</dbReference>
<dbReference type="InterPro" id="IPR014440">
    <property type="entry name" value="HCCAis_GSTk"/>
</dbReference>
<dbReference type="InterPro" id="IPR036249">
    <property type="entry name" value="Thioredoxin-like_sf"/>
</dbReference>
<dbReference type="GO" id="GO:0004364">
    <property type="term" value="F:glutathione transferase activity"/>
    <property type="evidence" value="ECO:0007669"/>
    <property type="project" value="UniProtKB-UniRule"/>
</dbReference>
<evidence type="ECO:0000256" key="2">
    <source>
        <dbReference type="ARBA" id="ARBA00022679"/>
    </source>
</evidence>
<sequence>MATKPQKRLEFYYDVISPYSWFAFEVLMRYKKHWDIQVDLKPFLLAGVMKSTGNAAPMLVPNRGVYMFSDLSRNAKYFNVPLKVISDPHTALFERGSLTPNRFLTAVDLLFPEHVESVSRALWSELWNKDEDITSPETLIRVGQSAGLNKEQLIQVQSHMSAQVTKDRLKNYTTEAVEYGAFGSPTIIAHYGDKPMLFFGSDRFPVLAQEIGEKIKLR</sequence>
<keyword evidence="8" id="KW-1185">Reference proteome</keyword>
<dbReference type="Pfam" id="PF01323">
    <property type="entry name" value="DSBA"/>
    <property type="match status" value="1"/>
</dbReference>
<dbReference type="AlphaFoldDB" id="A0AAN9ADU9"/>
<name>A0AAN9ADU9_HALRR</name>
<dbReference type="GO" id="GO:0005739">
    <property type="term" value="C:mitochondrion"/>
    <property type="evidence" value="ECO:0007669"/>
    <property type="project" value="TreeGrafter"/>
</dbReference>
<dbReference type="PIRSF" id="PIRSF006386">
    <property type="entry name" value="HCCAis_GSTk"/>
    <property type="match status" value="1"/>
</dbReference>
<dbReference type="GO" id="GO:0005777">
    <property type="term" value="C:peroxisome"/>
    <property type="evidence" value="ECO:0007669"/>
    <property type="project" value="TreeGrafter"/>
</dbReference>
<evidence type="ECO:0000256" key="5">
    <source>
        <dbReference type="PIRSR" id="PIRSR006386-1"/>
    </source>
</evidence>
<evidence type="ECO:0000256" key="3">
    <source>
        <dbReference type="ARBA" id="ARBA00047960"/>
    </source>
</evidence>
<dbReference type="Proteomes" id="UP001381693">
    <property type="component" value="Unassembled WGS sequence"/>
</dbReference>
<keyword evidence="2 4" id="KW-0808">Transferase</keyword>
<dbReference type="SUPFAM" id="SSF52833">
    <property type="entry name" value="Thioredoxin-like"/>
    <property type="match status" value="1"/>
</dbReference>
<dbReference type="Gene3D" id="3.40.30.10">
    <property type="entry name" value="Glutaredoxin"/>
    <property type="match status" value="1"/>
</dbReference>
<evidence type="ECO:0000256" key="1">
    <source>
        <dbReference type="ARBA" id="ARBA00006494"/>
    </source>
</evidence>
<evidence type="ECO:0000259" key="6">
    <source>
        <dbReference type="Pfam" id="PF01323"/>
    </source>
</evidence>
<proteinExistence type="inferred from homology"/>
<organism evidence="7 8">
    <name type="scientific">Halocaridina rubra</name>
    <name type="common">Hawaiian red shrimp</name>
    <dbReference type="NCBI Taxonomy" id="373956"/>
    <lineage>
        <taxon>Eukaryota</taxon>
        <taxon>Metazoa</taxon>
        <taxon>Ecdysozoa</taxon>
        <taxon>Arthropoda</taxon>
        <taxon>Crustacea</taxon>
        <taxon>Multicrustacea</taxon>
        <taxon>Malacostraca</taxon>
        <taxon>Eumalacostraca</taxon>
        <taxon>Eucarida</taxon>
        <taxon>Decapoda</taxon>
        <taxon>Pleocyemata</taxon>
        <taxon>Caridea</taxon>
        <taxon>Atyoidea</taxon>
        <taxon>Atyidae</taxon>
        <taxon>Halocaridina</taxon>
    </lineage>
</organism>
<evidence type="ECO:0000313" key="8">
    <source>
        <dbReference type="Proteomes" id="UP001381693"/>
    </source>
</evidence>
<feature type="domain" description="DSBA-like thioredoxin" evidence="6">
    <location>
        <begin position="9"/>
        <end position="211"/>
    </location>
</feature>
<dbReference type="EC" id="2.5.1.18" evidence="4"/>
<dbReference type="InterPro" id="IPR051924">
    <property type="entry name" value="GST_Kappa/NadH"/>
</dbReference>
<dbReference type="FunFam" id="3.40.30.10:FF:000096">
    <property type="entry name" value="Glutathione S-transferase kappa"/>
    <property type="match status" value="1"/>
</dbReference>
<gene>
    <name evidence="7" type="primary">GSTK1</name>
    <name evidence="7" type="ORF">SK128_008429</name>
</gene>
<protein>
    <recommendedName>
        <fullName evidence="4">Glutathione S-transferase kappa</fullName>
        <ecNumber evidence="4">2.5.1.18</ecNumber>
    </recommendedName>
</protein>
<evidence type="ECO:0000256" key="4">
    <source>
        <dbReference type="PIRNR" id="PIRNR006386"/>
    </source>
</evidence>
<comment type="similarity">
    <text evidence="1 4">Belongs to the GST superfamily. Kappa family.</text>
</comment>
<dbReference type="GO" id="GO:0004602">
    <property type="term" value="F:glutathione peroxidase activity"/>
    <property type="evidence" value="ECO:0007669"/>
    <property type="project" value="TreeGrafter"/>
</dbReference>
<evidence type="ECO:0000313" key="7">
    <source>
        <dbReference type="EMBL" id="KAK7080752.1"/>
    </source>
</evidence>
<comment type="catalytic activity">
    <reaction evidence="3 4">
        <text>RX + glutathione = an S-substituted glutathione + a halide anion + H(+)</text>
        <dbReference type="Rhea" id="RHEA:16437"/>
        <dbReference type="ChEBI" id="CHEBI:15378"/>
        <dbReference type="ChEBI" id="CHEBI:16042"/>
        <dbReference type="ChEBI" id="CHEBI:17792"/>
        <dbReference type="ChEBI" id="CHEBI:57925"/>
        <dbReference type="ChEBI" id="CHEBI:90779"/>
        <dbReference type="EC" id="2.5.1.18"/>
    </reaction>
</comment>
<dbReference type="InterPro" id="IPR001853">
    <property type="entry name" value="DSBA-like_thioredoxin_dom"/>
</dbReference>
<comment type="caution">
    <text evidence="7">The sequence shown here is derived from an EMBL/GenBank/DDBJ whole genome shotgun (WGS) entry which is preliminary data.</text>
</comment>
<dbReference type="PANTHER" id="PTHR42943:SF2">
    <property type="entry name" value="GLUTATHIONE S-TRANSFERASE KAPPA 1"/>
    <property type="match status" value="1"/>
</dbReference>
<dbReference type="EMBL" id="JAXCGZ010005803">
    <property type="protein sequence ID" value="KAK7080752.1"/>
    <property type="molecule type" value="Genomic_DNA"/>
</dbReference>
<reference evidence="7 8" key="1">
    <citation type="submission" date="2023-11" db="EMBL/GenBank/DDBJ databases">
        <title>Halocaridina rubra genome assembly.</title>
        <authorList>
            <person name="Smith C."/>
        </authorList>
    </citation>
    <scope>NUCLEOTIDE SEQUENCE [LARGE SCALE GENOMIC DNA]</scope>
    <source>
        <strain evidence="7">EP-1</strain>
        <tissue evidence="7">Whole</tissue>
    </source>
</reference>